<feature type="region of interest" description="Disordered" evidence="1">
    <location>
        <begin position="141"/>
        <end position="186"/>
    </location>
</feature>
<evidence type="ECO:0000313" key="3">
    <source>
        <dbReference type="EMBL" id="CAK8695767.1"/>
    </source>
</evidence>
<proteinExistence type="predicted"/>
<evidence type="ECO:0000256" key="2">
    <source>
        <dbReference type="SAM" id="SignalP"/>
    </source>
</evidence>
<comment type="caution">
    <text evidence="3">The sequence shown here is derived from an EMBL/GenBank/DDBJ whole genome shotgun (WGS) entry which is preliminary data.</text>
</comment>
<dbReference type="EMBL" id="CAWYQH010000152">
    <property type="protein sequence ID" value="CAK8695767.1"/>
    <property type="molecule type" value="Genomic_DNA"/>
</dbReference>
<gene>
    <name evidence="3" type="ORF">CVLEPA_LOCUS28991</name>
</gene>
<protein>
    <submittedName>
        <fullName evidence="3">Uncharacterized protein</fullName>
    </submittedName>
</protein>
<sequence length="186" mass="21612">MNLKLLIFLILISCFFVPSESWGRRRRRSGKWGIRVRKIRLPKIRIRKIRLPKIKIGKAIDAVCKSRLACLSYKVSKKCKLIKIGKKFFGDEVFQHPERLRELDSEDYDDAMQEMVDQLSDQFNPEEINDALQVLDQTLDNDNDEQDSSEDSELMDLLEDTKENAVNADDNNSVDEISDDDSDTEQ</sequence>
<feature type="chain" id="PRO_5045750402" evidence="2">
    <location>
        <begin position="22"/>
        <end position="186"/>
    </location>
</feature>
<organism evidence="3 4">
    <name type="scientific">Clavelina lepadiformis</name>
    <name type="common">Light-bulb sea squirt</name>
    <name type="synonym">Ascidia lepadiformis</name>
    <dbReference type="NCBI Taxonomy" id="159417"/>
    <lineage>
        <taxon>Eukaryota</taxon>
        <taxon>Metazoa</taxon>
        <taxon>Chordata</taxon>
        <taxon>Tunicata</taxon>
        <taxon>Ascidiacea</taxon>
        <taxon>Aplousobranchia</taxon>
        <taxon>Clavelinidae</taxon>
        <taxon>Clavelina</taxon>
    </lineage>
</organism>
<evidence type="ECO:0000313" key="4">
    <source>
        <dbReference type="Proteomes" id="UP001642483"/>
    </source>
</evidence>
<evidence type="ECO:0000256" key="1">
    <source>
        <dbReference type="SAM" id="MobiDB-lite"/>
    </source>
</evidence>
<keyword evidence="4" id="KW-1185">Reference proteome</keyword>
<keyword evidence="2" id="KW-0732">Signal</keyword>
<dbReference type="Proteomes" id="UP001642483">
    <property type="component" value="Unassembled WGS sequence"/>
</dbReference>
<feature type="compositionally biased region" description="Acidic residues" evidence="1">
    <location>
        <begin position="172"/>
        <end position="186"/>
    </location>
</feature>
<feature type="signal peptide" evidence="2">
    <location>
        <begin position="1"/>
        <end position="21"/>
    </location>
</feature>
<name>A0ABP0GVL6_CLALP</name>
<reference evidence="3 4" key="1">
    <citation type="submission" date="2024-02" db="EMBL/GenBank/DDBJ databases">
        <authorList>
            <person name="Daric V."/>
            <person name="Darras S."/>
        </authorList>
    </citation>
    <scope>NUCLEOTIDE SEQUENCE [LARGE SCALE GENOMIC DNA]</scope>
</reference>
<feature type="compositionally biased region" description="Acidic residues" evidence="1">
    <location>
        <begin position="141"/>
        <end position="158"/>
    </location>
</feature>
<accession>A0ABP0GVL6</accession>